<evidence type="ECO:0000313" key="6">
    <source>
        <dbReference type="Proteomes" id="UP000320762"/>
    </source>
</evidence>
<dbReference type="GO" id="GO:0005739">
    <property type="term" value="C:mitochondrion"/>
    <property type="evidence" value="ECO:0007669"/>
    <property type="project" value="TreeGrafter"/>
</dbReference>
<keyword evidence="3" id="KW-0067">ATP-binding</keyword>
<keyword evidence="6" id="KW-1185">Reference proteome</keyword>
<evidence type="ECO:0000256" key="4">
    <source>
        <dbReference type="SAM" id="MobiDB-lite"/>
    </source>
</evidence>
<dbReference type="NCBIfam" id="NF040713">
    <property type="entry name" value="ZapE"/>
    <property type="match status" value="1"/>
</dbReference>
<comment type="caution">
    <text evidence="5">The sequence shown here is derived from an EMBL/GenBank/DDBJ whole genome shotgun (WGS) entry which is preliminary data.</text>
</comment>
<reference evidence="5 6" key="1">
    <citation type="journal article" date="2019" name="New Phytol.">
        <title>Comparative genomics reveals unique wood-decay strategies and fruiting body development in the Schizophyllaceae.</title>
        <authorList>
            <person name="Almasi E."/>
            <person name="Sahu N."/>
            <person name="Krizsan K."/>
            <person name="Balint B."/>
            <person name="Kovacs G.M."/>
            <person name="Kiss B."/>
            <person name="Cseklye J."/>
            <person name="Drula E."/>
            <person name="Henrissat B."/>
            <person name="Nagy I."/>
            <person name="Chovatia M."/>
            <person name="Adam C."/>
            <person name="LaButti K."/>
            <person name="Lipzen A."/>
            <person name="Riley R."/>
            <person name="Grigoriev I.V."/>
            <person name="Nagy L.G."/>
        </authorList>
    </citation>
    <scope>NUCLEOTIDE SEQUENCE [LARGE SCALE GENOMIC DNA]</scope>
    <source>
        <strain evidence="5 6">NL-1724</strain>
    </source>
</reference>
<evidence type="ECO:0000256" key="1">
    <source>
        <dbReference type="ARBA" id="ARBA00010322"/>
    </source>
</evidence>
<dbReference type="GO" id="GO:0016887">
    <property type="term" value="F:ATP hydrolysis activity"/>
    <property type="evidence" value="ECO:0007669"/>
    <property type="project" value="InterPro"/>
</dbReference>
<dbReference type="InterPro" id="IPR027417">
    <property type="entry name" value="P-loop_NTPase"/>
</dbReference>
<dbReference type="PANTHER" id="PTHR12169:SF2">
    <property type="entry name" value="AFG1P"/>
    <property type="match status" value="1"/>
</dbReference>
<accession>A0A550CZA4</accession>
<protein>
    <submittedName>
        <fullName evidence="5">AFG1-like ATPase-domain-containing protein</fullName>
    </submittedName>
</protein>
<feature type="region of interest" description="Disordered" evidence="4">
    <location>
        <begin position="636"/>
        <end position="662"/>
    </location>
</feature>
<name>A0A550CZA4_9AGAR</name>
<evidence type="ECO:0000313" key="5">
    <source>
        <dbReference type="EMBL" id="TRM70113.1"/>
    </source>
</evidence>
<evidence type="ECO:0000256" key="3">
    <source>
        <dbReference type="ARBA" id="ARBA00022840"/>
    </source>
</evidence>
<dbReference type="SUPFAM" id="SSF52540">
    <property type="entry name" value="P-loop containing nucleoside triphosphate hydrolases"/>
    <property type="match status" value="1"/>
</dbReference>
<dbReference type="InterPro" id="IPR005654">
    <property type="entry name" value="ATPase_AFG1-like"/>
</dbReference>
<keyword evidence="2" id="KW-0547">Nucleotide-binding</keyword>
<organism evidence="5 6">
    <name type="scientific">Schizophyllum amplum</name>
    <dbReference type="NCBI Taxonomy" id="97359"/>
    <lineage>
        <taxon>Eukaryota</taxon>
        <taxon>Fungi</taxon>
        <taxon>Dikarya</taxon>
        <taxon>Basidiomycota</taxon>
        <taxon>Agaricomycotina</taxon>
        <taxon>Agaricomycetes</taxon>
        <taxon>Agaricomycetidae</taxon>
        <taxon>Agaricales</taxon>
        <taxon>Schizophyllaceae</taxon>
        <taxon>Schizophyllum</taxon>
    </lineage>
</organism>
<dbReference type="Gene3D" id="3.40.50.300">
    <property type="entry name" value="P-loop containing nucleotide triphosphate hydrolases"/>
    <property type="match status" value="1"/>
</dbReference>
<dbReference type="OrthoDB" id="2193432at2759"/>
<dbReference type="Pfam" id="PF03969">
    <property type="entry name" value="AFG1_ATPase"/>
    <property type="match status" value="1"/>
</dbReference>
<evidence type="ECO:0000256" key="2">
    <source>
        <dbReference type="ARBA" id="ARBA00022741"/>
    </source>
</evidence>
<dbReference type="AlphaFoldDB" id="A0A550CZA4"/>
<feature type="compositionally biased region" description="Polar residues" evidence="4">
    <location>
        <begin position="576"/>
        <end position="589"/>
    </location>
</feature>
<sequence length="662" mass="74503">MLSRISAGPGRRNVLRTSSRRINFLRGFSTNATGTLSSSGGSELPAHVDLLERYRGLVALGQIRHDDNQLRVLMQLRRLSKELERYSPPAVEASLLQRSSYTISSDDDVRASDLTPWWTTSQEDHKVTGRAVATRKSHAEELATLTTPKGLLLIGTPGSGKSFLVDLWLDTLSTPYKSRKHYSLLVLEIYRGVWEETQLRMGERQHLPDRDGPPSAGSWNKSIRERWRRVVEAGTAPIKWASSSRGSLLSPWYTATSESIAYAVARRLLVRHWLLVLDELQLLDVSSATLLSDVLSWYWRMGGVIVGTSNRVPDDLYRNGVQRERLEPFVEALKVRCPVVDMRSETDWRKVIASEDTRRPSWYTADARADFDSAVTADGLDKADGRDIPVFGRKIRAFRAVDGVVMFSFSELCFEALGPADYISIAANFHSVYITDIPVLRVSDKNQARRFISLIDALYEARCRIVALADAIPQQLFFPDDSSDGLSDIDVMMAESIAETRDAYRPNVLSYDAPRMQEAPEQQQTNTPLDKLSIFSGQDEQFAFKRALSRLLEMTSPAYAHRRRWLPVGIRQWENTTSPPSRAKTTGSPAQPLGYKPRRNNDDDFAQEACYGSARTSGRSQPPAPHISQRHIWGIEDHQEGSVRASQPSRTRKLTDMGMCTL</sequence>
<dbReference type="GO" id="GO:0005524">
    <property type="term" value="F:ATP binding"/>
    <property type="evidence" value="ECO:0007669"/>
    <property type="project" value="UniProtKB-KW"/>
</dbReference>
<gene>
    <name evidence="5" type="ORF">BD626DRAFT_448451</name>
</gene>
<proteinExistence type="inferred from homology"/>
<dbReference type="Proteomes" id="UP000320762">
    <property type="component" value="Unassembled WGS sequence"/>
</dbReference>
<dbReference type="EMBL" id="VDMD01000001">
    <property type="protein sequence ID" value="TRM70113.1"/>
    <property type="molecule type" value="Genomic_DNA"/>
</dbReference>
<comment type="similarity">
    <text evidence="1">Belongs to the AFG1 ATPase family.</text>
</comment>
<feature type="region of interest" description="Disordered" evidence="4">
    <location>
        <begin position="576"/>
        <end position="604"/>
    </location>
</feature>
<dbReference type="PANTHER" id="PTHR12169">
    <property type="entry name" value="ATPASE N2B"/>
    <property type="match status" value="1"/>
</dbReference>